<evidence type="ECO:0000313" key="1">
    <source>
        <dbReference type="EMBL" id="OCT76497.1"/>
    </source>
</evidence>
<reference evidence="2" key="1">
    <citation type="journal article" date="2016" name="Nature">
        <title>Genome evolution in the allotetraploid frog Xenopus laevis.</title>
        <authorList>
            <person name="Session A.M."/>
            <person name="Uno Y."/>
            <person name="Kwon T."/>
            <person name="Chapman J.A."/>
            <person name="Toyoda A."/>
            <person name="Takahashi S."/>
            <person name="Fukui A."/>
            <person name="Hikosaka A."/>
            <person name="Suzuki A."/>
            <person name="Kondo M."/>
            <person name="van Heeringen S.J."/>
            <person name="Quigley I."/>
            <person name="Heinz S."/>
            <person name="Ogino H."/>
            <person name="Ochi H."/>
            <person name="Hellsten U."/>
            <person name="Lyons J.B."/>
            <person name="Simakov O."/>
            <person name="Putnam N."/>
            <person name="Stites J."/>
            <person name="Kuroki Y."/>
            <person name="Tanaka T."/>
            <person name="Michiue T."/>
            <person name="Watanabe M."/>
            <person name="Bogdanovic O."/>
            <person name="Lister R."/>
            <person name="Georgiou G."/>
            <person name="Paranjpe S.S."/>
            <person name="van Kruijsbergen I."/>
            <person name="Shu S."/>
            <person name="Carlson J."/>
            <person name="Kinoshita T."/>
            <person name="Ohta Y."/>
            <person name="Mawaribuchi S."/>
            <person name="Jenkins J."/>
            <person name="Grimwood J."/>
            <person name="Schmutz J."/>
            <person name="Mitros T."/>
            <person name="Mozaffari S.V."/>
            <person name="Suzuki Y."/>
            <person name="Haramoto Y."/>
            <person name="Yamamoto T.S."/>
            <person name="Takagi C."/>
            <person name="Heald R."/>
            <person name="Miller K."/>
            <person name="Haudenschild C."/>
            <person name="Kitzman J."/>
            <person name="Nakayama T."/>
            <person name="Izutsu Y."/>
            <person name="Robert J."/>
            <person name="Fortriede J."/>
            <person name="Burns K."/>
            <person name="Lotay V."/>
            <person name="Karimi K."/>
            <person name="Yasuoka Y."/>
            <person name="Dichmann D.S."/>
            <person name="Flajnik M.F."/>
            <person name="Houston D.W."/>
            <person name="Shendure J."/>
            <person name="DuPasquier L."/>
            <person name="Vize P.D."/>
            <person name="Zorn A.M."/>
            <person name="Ito M."/>
            <person name="Marcotte E.M."/>
            <person name="Wallingford J.B."/>
            <person name="Ito Y."/>
            <person name="Asashima M."/>
            <person name="Ueno N."/>
            <person name="Matsuda Y."/>
            <person name="Veenstra G.J."/>
            <person name="Fujiyama A."/>
            <person name="Harland R.M."/>
            <person name="Taira M."/>
            <person name="Rokhsar D.S."/>
        </authorList>
    </citation>
    <scope>NUCLEOTIDE SEQUENCE [LARGE SCALE GENOMIC DNA]</scope>
    <source>
        <strain evidence="2">J</strain>
    </source>
</reference>
<accession>A0A974CP96</accession>
<name>A0A974CP96_XENLA</name>
<dbReference type="EMBL" id="CM004476">
    <property type="protein sequence ID" value="OCT76497.1"/>
    <property type="molecule type" value="Genomic_DNA"/>
</dbReference>
<proteinExistence type="predicted"/>
<evidence type="ECO:0000313" key="2">
    <source>
        <dbReference type="Proteomes" id="UP000694892"/>
    </source>
</evidence>
<gene>
    <name evidence="1" type="ORF">XELAEV_18031700mg</name>
</gene>
<sequence length="141" mass="15727">MCALLSRTHTHTGSLHYPMGKAITAVSLLLIRVKTLYYSQLLCKAGLTLHEIHTVALIKNICAYGALLLGTTLDHFCKPKNKTNVSYLRLLLSGRIKSRKGKNKPVVCSSARLIYICEPRKGSVQKCFYTYMHSTCPLRSA</sequence>
<organism evidence="1 2">
    <name type="scientific">Xenopus laevis</name>
    <name type="common">African clawed frog</name>
    <dbReference type="NCBI Taxonomy" id="8355"/>
    <lineage>
        <taxon>Eukaryota</taxon>
        <taxon>Metazoa</taxon>
        <taxon>Chordata</taxon>
        <taxon>Craniata</taxon>
        <taxon>Vertebrata</taxon>
        <taxon>Euteleostomi</taxon>
        <taxon>Amphibia</taxon>
        <taxon>Batrachia</taxon>
        <taxon>Anura</taxon>
        <taxon>Pipoidea</taxon>
        <taxon>Pipidae</taxon>
        <taxon>Xenopodinae</taxon>
        <taxon>Xenopus</taxon>
        <taxon>Xenopus</taxon>
    </lineage>
</organism>
<protein>
    <submittedName>
        <fullName evidence="1">Uncharacterized protein</fullName>
    </submittedName>
</protein>
<dbReference type="Proteomes" id="UP000694892">
    <property type="component" value="Chromosome 6L"/>
</dbReference>
<dbReference type="AlphaFoldDB" id="A0A974CP96"/>